<keyword evidence="3" id="KW-1185">Reference proteome</keyword>
<gene>
    <name evidence="2" type="ORF">X975_14650</name>
</gene>
<dbReference type="AlphaFoldDB" id="A0A087TLD7"/>
<sequence length="76" mass="9056">MSINNKERTFTFENYSRNIWNVLRFYRQQKFKKQVKIFFLVINFLTVRLAANASCKLFPINSNTPIIDTLSLFSKS</sequence>
<keyword evidence="1" id="KW-0472">Membrane</keyword>
<feature type="transmembrane region" description="Helical" evidence="1">
    <location>
        <begin position="34"/>
        <end position="51"/>
    </location>
</feature>
<name>A0A087TLD7_STEMI</name>
<dbReference type="EMBL" id="KK115749">
    <property type="protein sequence ID" value="KFM65926.1"/>
    <property type="molecule type" value="Genomic_DNA"/>
</dbReference>
<evidence type="ECO:0000256" key="1">
    <source>
        <dbReference type="SAM" id="Phobius"/>
    </source>
</evidence>
<accession>A0A087TLD7</accession>
<organism evidence="2 3">
    <name type="scientific">Stegodyphus mimosarum</name>
    <name type="common">African social velvet spider</name>
    <dbReference type="NCBI Taxonomy" id="407821"/>
    <lineage>
        <taxon>Eukaryota</taxon>
        <taxon>Metazoa</taxon>
        <taxon>Ecdysozoa</taxon>
        <taxon>Arthropoda</taxon>
        <taxon>Chelicerata</taxon>
        <taxon>Arachnida</taxon>
        <taxon>Araneae</taxon>
        <taxon>Araneomorphae</taxon>
        <taxon>Entelegynae</taxon>
        <taxon>Eresoidea</taxon>
        <taxon>Eresidae</taxon>
        <taxon>Stegodyphus</taxon>
    </lineage>
</organism>
<keyword evidence="1" id="KW-0812">Transmembrane</keyword>
<dbReference type="Proteomes" id="UP000054359">
    <property type="component" value="Unassembled WGS sequence"/>
</dbReference>
<evidence type="ECO:0000313" key="3">
    <source>
        <dbReference type="Proteomes" id="UP000054359"/>
    </source>
</evidence>
<keyword evidence="1" id="KW-1133">Transmembrane helix</keyword>
<feature type="non-terminal residue" evidence="2">
    <location>
        <position position="76"/>
    </location>
</feature>
<protein>
    <submittedName>
        <fullName evidence="2">Uncharacterized protein</fullName>
    </submittedName>
</protein>
<evidence type="ECO:0000313" key="2">
    <source>
        <dbReference type="EMBL" id="KFM65926.1"/>
    </source>
</evidence>
<reference evidence="2 3" key="1">
    <citation type="submission" date="2013-11" db="EMBL/GenBank/DDBJ databases">
        <title>Genome sequencing of Stegodyphus mimosarum.</title>
        <authorList>
            <person name="Bechsgaard J."/>
        </authorList>
    </citation>
    <scope>NUCLEOTIDE SEQUENCE [LARGE SCALE GENOMIC DNA]</scope>
</reference>
<proteinExistence type="predicted"/>